<organism evidence="3 4">
    <name type="scientific">Chitinasiproducens palmae</name>
    <dbReference type="NCBI Taxonomy" id="1770053"/>
    <lineage>
        <taxon>Bacteria</taxon>
        <taxon>Pseudomonadati</taxon>
        <taxon>Pseudomonadota</taxon>
        <taxon>Betaproteobacteria</taxon>
        <taxon>Burkholderiales</taxon>
        <taxon>Burkholderiaceae</taxon>
        <taxon>Chitinasiproducens</taxon>
    </lineage>
</organism>
<keyword evidence="3" id="KW-0378">Hydrolase</keyword>
<keyword evidence="4" id="KW-1185">Reference proteome</keyword>
<feature type="transmembrane region" description="Helical" evidence="1">
    <location>
        <begin position="271"/>
        <end position="290"/>
    </location>
</feature>
<keyword evidence="3" id="KW-0012">Acyltransferase</keyword>
<evidence type="ECO:0000313" key="3">
    <source>
        <dbReference type="EMBL" id="SDV48673.1"/>
    </source>
</evidence>
<evidence type="ECO:0000256" key="1">
    <source>
        <dbReference type="SAM" id="Phobius"/>
    </source>
</evidence>
<feature type="transmembrane region" description="Helical" evidence="1">
    <location>
        <begin position="36"/>
        <end position="59"/>
    </location>
</feature>
<keyword evidence="1" id="KW-0472">Membrane</keyword>
<sequence>MIYSVQYLRAFAAALVLLWHVKTKSAQVGGDLFSDFKFGLAGVDIFFVISGFVMAFIYARTKPGASNLLPFWGRRFVRILPLYWLLTFAALAIFLVAPEKVNSSGGTTSIWKSFLLVPGEDKFLIENGWTLSYEIYFYVLFSLAFLIPSKARGLQTVAALILAIVSVGITGTFNAPFLASPLLMEFLFGIAVYVLFTRKDYPYVRGFGLLALPLGIAGICAVPLMHAHLPGRSWLTVGLPAALIVFGVTSQEHWLRKMPSRLLEKLGDSSYSMYLLHPFLLAIAGTLFRMMHLKNQGMAVEIGYWIATIIAVLGASFFLYKYVERPIIHTLRFAIPFVKNAHRRVHPLPVEARDLSK</sequence>
<feature type="transmembrane region" description="Helical" evidence="1">
    <location>
        <begin position="231"/>
        <end position="250"/>
    </location>
</feature>
<dbReference type="AlphaFoldDB" id="A0A1H2PPJ9"/>
<feature type="domain" description="Acyltransferase 3" evidence="2">
    <location>
        <begin position="2"/>
        <end position="320"/>
    </location>
</feature>
<dbReference type="OrthoDB" id="9814807at2"/>
<accession>A0A1H2PPJ9</accession>
<dbReference type="Proteomes" id="UP000243719">
    <property type="component" value="Unassembled WGS sequence"/>
</dbReference>
<feature type="transmembrane region" description="Helical" evidence="1">
    <location>
        <begin position="128"/>
        <end position="147"/>
    </location>
</feature>
<keyword evidence="3" id="KW-0808">Transferase</keyword>
<dbReference type="RefSeq" id="WP_091907943.1">
    <property type="nucleotide sequence ID" value="NZ_FNLO01000005.1"/>
</dbReference>
<dbReference type="GO" id="GO:0016020">
    <property type="term" value="C:membrane"/>
    <property type="evidence" value="ECO:0007669"/>
    <property type="project" value="TreeGrafter"/>
</dbReference>
<feature type="transmembrane region" description="Helical" evidence="1">
    <location>
        <begin position="80"/>
        <end position="97"/>
    </location>
</feature>
<dbReference type="InterPro" id="IPR002656">
    <property type="entry name" value="Acyl_transf_3_dom"/>
</dbReference>
<keyword evidence="1" id="KW-0812">Transmembrane</keyword>
<feature type="transmembrane region" description="Helical" evidence="1">
    <location>
        <begin position="302"/>
        <end position="323"/>
    </location>
</feature>
<feature type="transmembrane region" description="Helical" evidence="1">
    <location>
        <begin position="203"/>
        <end position="225"/>
    </location>
</feature>
<evidence type="ECO:0000313" key="4">
    <source>
        <dbReference type="Proteomes" id="UP000243719"/>
    </source>
</evidence>
<dbReference type="InterPro" id="IPR050879">
    <property type="entry name" value="Acyltransferase_3"/>
</dbReference>
<dbReference type="STRING" id="1770053.SAMN05216551_105287"/>
<feature type="transmembrane region" description="Helical" evidence="1">
    <location>
        <begin position="177"/>
        <end position="196"/>
    </location>
</feature>
<name>A0A1H2PPJ9_9BURK</name>
<keyword evidence="1" id="KW-1133">Transmembrane helix</keyword>
<dbReference type="Pfam" id="PF01757">
    <property type="entry name" value="Acyl_transf_3"/>
    <property type="match status" value="1"/>
</dbReference>
<protein>
    <submittedName>
        <fullName evidence="3">Peptidoglycan/LPS O-acetylase OafA/YrhL, contains acyltransferase and SGNH-hydrolase domains</fullName>
    </submittedName>
</protein>
<feature type="transmembrane region" description="Helical" evidence="1">
    <location>
        <begin position="154"/>
        <end position="171"/>
    </location>
</feature>
<gene>
    <name evidence="3" type="ORF">SAMN05216551_105287</name>
</gene>
<evidence type="ECO:0000259" key="2">
    <source>
        <dbReference type="Pfam" id="PF01757"/>
    </source>
</evidence>
<dbReference type="GO" id="GO:0016787">
    <property type="term" value="F:hydrolase activity"/>
    <property type="evidence" value="ECO:0007669"/>
    <property type="project" value="UniProtKB-KW"/>
</dbReference>
<dbReference type="PANTHER" id="PTHR23028:SF131">
    <property type="entry name" value="BLR2367 PROTEIN"/>
    <property type="match status" value="1"/>
</dbReference>
<dbReference type="EMBL" id="FNLO01000005">
    <property type="protein sequence ID" value="SDV48673.1"/>
    <property type="molecule type" value="Genomic_DNA"/>
</dbReference>
<proteinExistence type="predicted"/>
<dbReference type="PANTHER" id="PTHR23028">
    <property type="entry name" value="ACETYLTRANSFERASE"/>
    <property type="match status" value="1"/>
</dbReference>
<reference evidence="4" key="1">
    <citation type="submission" date="2016-09" db="EMBL/GenBank/DDBJ databases">
        <authorList>
            <person name="Varghese N."/>
            <person name="Submissions S."/>
        </authorList>
    </citation>
    <scope>NUCLEOTIDE SEQUENCE [LARGE SCALE GENOMIC DNA]</scope>
    <source>
        <strain evidence="4">JS23</strain>
    </source>
</reference>
<dbReference type="GO" id="GO:0016747">
    <property type="term" value="F:acyltransferase activity, transferring groups other than amino-acyl groups"/>
    <property type="evidence" value="ECO:0007669"/>
    <property type="project" value="InterPro"/>
</dbReference>
<dbReference type="GO" id="GO:0000271">
    <property type="term" value="P:polysaccharide biosynthetic process"/>
    <property type="evidence" value="ECO:0007669"/>
    <property type="project" value="TreeGrafter"/>
</dbReference>